<comment type="caution">
    <text evidence="9">The sequence shown here is derived from an EMBL/GenBank/DDBJ whole genome shotgun (WGS) entry which is preliminary data.</text>
</comment>
<evidence type="ECO:0000256" key="4">
    <source>
        <dbReference type="ARBA" id="ARBA00022801"/>
    </source>
</evidence>
<dbReference type="InterPro" id="IPR029018">
    <property type="entry name" value="Hex-like_dom2"/>
</dbReference>
<keyword evidence="7" id="KW-0732">Signal</keyword>
<name>A0A412GWP6_9BACT</name>
<evidence type="ECO:0000256" key="5">
    <source>
        <dbReference type="ARBA" id="ARBA00023295"/>
    </source>
</evidence>
<dbReference type="PROSITE" id="PS50022">
    <property type="entry name" value="FA58C_3"/>
    <property type="match status" value="1"/>
</dbReference>
<feature type="signal peptide" evidence="7">
    <location>
        <begin position="1"/>
        <end position="22"/>
    </location>
</feature>
<dbReference type="RefSeq" id="WP_118483033.1">
    <property type="nucleotide sequence ID" value="NZ_DAWEKT010000003.1"/>
</dbReference>
<dbReference type="PROSITE" id="PS51257">
    <property type="entry name" value="PROKAR_LIPOPROTEIN"/>
    <property type="match status" value="1"/>
</dbReference>
<accession>A0A412GWP6</accession>
<proteinExistence type="inferred from homology"/>
<organism evidence="9 10">
    <name type="scientific">Phocaeicola coprocola</name>
    <dbReference type="NCBI Taxonomy" id="310298"/>
    <lineage>
        <taxon>Bacteria</taxon>
        <taxon>Pseudomonadati</taxon>
        <taxon>Bacteroidota</taxon>
        <taxon>Bacteroidia</taxon>
        <taxon>Bacteroidales</taxon>
        <taxon>Bacteroidaceae</taxon>
        <taxon>Phocaeicola</taxon>
    </lineage>
</organism>
<dbReference type="SUPFAM" id="SSF55545">
    <property type="entry name" value="beta-N-acetylhexosaminidase-like domain"/>
    <property type="match status" value="1"/>
</dbReference>
<feature type="chain" id="PRO_5019355028" description="beta-N-acetylhexosaminidase" evidence="7">
    <location>
        <begin position="23"/>
        <end position="780"/>
    </location>
</feature>
<dbReference type="InterPro" id="IPR017853">
    <property type="entry name" value="GH"/>
</dbReference>
<keyword evidence="4" id="KW-0378">Hydrolase</keyword>
<evidence type="ECO:0000313" key="9">
    <source>
        <dbReference type="EMBL" id="RGR99374.1"/>
    </source>
</evidence>
<dbReference type="InterPro" id="IPR008979">
    <property type="entry name" value="Galactose-bd-like_sf"/>
</dbReference>
<dbReference type="SUPFAM" id="SSF51445">
    <property type="entry name" value="(Trans)glycosidases"/>
    <property type="match status" value="1"/>
</dbReference>
<dbReference type="GO" id="GO:0016020">
    <property type="term" value="C:membrane"/>
    <property type="evidence" value="ECO:0007669"/>
    <property type="project" value="TreeGrafter"/>
</dbReference>
<dbReference type="InterPro" id="IPR000421">
    <property type="entry name" value="FA58C"/>
</dbReference>
<evidence type="ECO:0000256" key="3">
    <source>
        <dbReference type="ARBA" id="ARBA00012663"/>
    </source>
</evidence>
<feature type="domain" description="F5/8 type C" evidence="8">
    <location>
        <begin position="663"/>
        <end position="775"/>
    </location>
</feature>
<sequence>MKRTIKLSLCLLSALLTLLSCQEESIQADYQIIPLPQQIQLKSNEDPFIINKKTNILYPKGNKKLKEYAQLLAQYIEEKTHKEITIDSATKANNSIILQIVPQSTNLEGYQIDINSHQITISGNSEAGIFYGIQSLWKALPIAQENKVIALPAVHINDFPYFQYRGAHLDVSRHFFSVNEIKTYIDMMAMHNMNTLHWHLTDDQGWRIEIKKYPRLTQIGSKREETLIGHLNDYPEKYDGKPYQGFYTQEQIKDIVNYASHKQITIIPEIDLPGHMQAALASYPELGCTGGPYKVWTKWGISENVLCAGNPKTLQFLDDVFNEIIEMFPSTYIHIGGDECPKTQWKHCPKCQAFIQKQNIKSDSIYTKEQYLQSFIMKHVSEYLKKKNRKTIGWDEILEGNADPQATVMSWRGEAGGVKAAQQGHDVIMTPNTVMYFDFYQALDTDKEPLAIGGYIPIEKVYNYTPIPNQLTQNQQKHIIGVQSNLWTEYIPDFSHVQYMTLPRWAALAEIQWNNPKQKNYNEFLNRLRNMLKLYDLEKYNYAKHVLNVDATYVSNPETGYTEVTLSTLGNAPIHYTLDGTIPTSQSPVYQKKLQINKTTTLQAIAIRPEGNSEIYKEQFHFNKATNKPIILKFPADEKYNGQGYGTLVDGISGNTTYGSDKWLGFSNGNDMIATIDLEKETPITSVSLNTCIATGDGIFDAQHICIKLSSDGKNYKKTASQIYTMPTEHRKEVKQHTLTFQTQTARYVRISATSEKKLPSWSGLPAIPAFIFVDEISIE</sequence>
<dbReference type="Proteomes" id="UP000285864">
    <property type="component" value="Unassembled WGS sequence"/>
</dbReference>
<protein>
    <recommendedName>
        <fullName evidence="3">beta-N-acetylhexosaminidase</fullName>
        <ecNumber evidence="3">3.2.1.52</ecNumber>
    </recommendedName>
</protein>
<dbReference type="EMBL" id="QRUU01000006">
    <property type="protein sequence ID" value="RGR99374.1"/>
    <property type="molecule type" value="Genomic_DNA"/>
</dbReference>
<dbReference type="Gene3D" id="2.60.120.260">
    <property type="entry name" value="Galactose-binding domain-like"/>
    <property type="match status" value="1"/>
</dbReference>
<dbReference type="InterPro" id="IPR059177">
    <property type="entry name" value="GH29D-like_dom"/>
</dbReference>
<dbReference type="GO" id="GO:0005975">
    <property type="term" value="P:carbohydrate metabolic process"/>
    <property type="evidence" value="ECO:0007669"/>
    <property type="project" value="InterPro"/>
</dbReference>
<dbReference type="GO" id="GO:0004563">
    <property type="term" value="F:beta-N-acetylhexosaminidase activity"/>
    <property type="evidence" value="ECO:0007669"/>
    <property type="project" value="UniProtKB-EC"/>
</dbReference>
<comment type="catalytic activity">
    <reaction evidence="1">
        <text>Hydrolysis of terminal non-reducing N-acetyl-D-hexosamine residues in N-acetyl-beta-D-hexosaminides.</text>
        <dbReference type="EC" id="3.2.1.52"/>
    </reaction>
</comment>
<feature type="active site" description="Proton donor" evidence="6">
    <location>
        <position position="339"/>
    </location>
</feature>
<dbReference type="EC" id="3.2.1.52" evidence="3"/>
<dbReference type="PRINTS" id="PR00738">
    <property type="entry name" value="GLHYDRLASE20"/>
</dbReference>
<dbReference type="AlphaFoldDB" id="A0A412GWP6"/>
<keyword evidence="10" id="KW-1185">Reference proteome</keyword>
<comment type="similarity">
    <text evidence="2">Belongs to the glycosyl hydrolase 20 family.</text>
</comment>
<dbReference type="PANTHER" id="PTHR22600:SF57">
    <property type="entry name" value="BETA-N-ACETYLHEXOSAMINIDASE"/>
    <property type="match status" value="1"/>
</dbReference>
<gene>
    <name evidence="9" type="ORF">DWY20_02190</name>
</gene>
<dbReference type="GO" id="GO:0030203">
    <property type="term" value="P:glycosaminoglycan metabolic process"/>
    <property type="evidence" value="ECO:0007669"/>
    <property type="project" value="TreeGrafter"/>
</dbReference>
<dbReference type="Pfam" id="PF13290">
    <property type="entry name" value="CHB_HEX_C_1"/>
    <property type="match status" value="1"/>
</dbReference>
<dbReference type="Gene3D" id="3.20.20.80">
    <property type="entry name" value="Glycosidases"/>
    <property type="match status" value="1"/>
</dbReference>
<evidence type="ECO:0000259" key="8">
    <source>
        <dbReference type="PROSITE" id="PS50022"/>
    </source>
</evidence>
<dbReference type="SUPFAM" id="SSF49785">
    <property type="entry name" value="Galactose-binding domain-like"/>
    <property type="match status" value="1"/>
</dbReference>
<evidence type="ECO:0000256" key="7">
    <source>
        <dbReference type="SAM" id="SignalP"/>
    </source>
</evidence>
<dbReference type="Pfam" id="PF00728">
    <property type="entry name" value="Glyco_hydro_20"/>
    <property type="match status" value="1"/>
</dbReference>
<evidence type="ECO:0000256" key="1">
    <source>
        <dbReference type="ARBA" id="ARBA00001231"/>
    </source>
</evidence>
<reference evidence="9 10" key="1">
    <citation type="submission" date="2018-08" db="EMBL/GenBank/DDBJ databases">
        <title>A genome reference for cultivated species of the human gut microbiota.</title>
        <authorList>
            <person name="Zou Y."/>
            <person name="Xue W."/>
            <person name="Luo G."/>
        </authorList>
    </citation>
    <scope>NUCLEOTIDE SEQUENCE [LARGE SCALE GENOMIC DNA]</scope>
    <source>
        <strain evidence="9 10">AF24-2</strain>
    </source>
</reference>
<evidence type="ECO:0000313" key="10">
    <source>
        <dbReference type="Proteomes" id="UP000285864"/>
    </source>
</evidence>
<dbReference type="Gene3D" id="3.30.379.10">
    <property type="entry name" value="Chitobiase/beta-hexosaminidase domain 2-like"/>
    <property type="match status" value="1"/>
</dbReference>
<keyword evidence="5" id="KW-0326">Glycosidase</keyword>
<dbReference type="CDD" id="cd06563">
    <property type="entry name" value="GH20_chitobiase-like"/>
    <property type="match status" value="1"/>
</dbReference>
<dbReference type="InterPro" id="IPR015882">
    <property type="entry name" value="HEX_bac_N"/>
</dbReference>
<dbReference type="PANTHER" id="PTHR22600">
    <property type="entry name" value="BETA-HEXOSAMINIDASE"/>
    <property type="match status" value="1"/>
</dbReference>
<dbReference type="InterPro" id="IPR015883">
    <property type="entry name" value="Glyco_hydro_20_cat"/>
</dbReference>
<dbReference type="Pfam" id="PF02838">
    <property type="entry name" value="Glyco_hydro_20b"/>
    <property type="match status" value="1"/>
</dbReference>
<dbReference type="InterPro" id="IPR025705">
    <property type="entry name" value="Beta_hexosaminidase_sua/sub"/>
</dbReference>
<evidence type="ECO:0000256" key="2">
    <source>
        <dbReference type="ARBA" id="ARBA00006285"/>
    </source>
</evidence>
<dbReference type="Pfam" id="PF00754">
    <property type="entry name" value="F5_F8_type_C"/>
    <property type="match status" value="1"/>
</dbReference>
<evidence type="ECO:0000256" key="6">
    <source>
        <dbReference type="PIRSR" id="PIRSR625705-1"/>
    </source>
</evidence>